<gene>
    <name evidence="1" type="ORF">SAMN04488060_0042</name>
</gene>
<dbReference type="Proteomes" id="UP000199331">
    <property type="component" value="Unassembled WGS sequence"/>
</dbReference>
<reference evidence="2" key="1">
    <citation type="submission" date="2016-10" db="EMBL/GenBank/DDBJ databases">
        <authorList>
            <person name="Varghese N."/>
            <person name="Submissions S."/>
        </authorList>
    </citation>
    <scope>NUCLEOTIDE SEQUENCE [LARGE SCALE GENOMIC DNA]</scope>
    <source>
        <strain evidence="2">CGMCC 1.7715</strain>
    </source>
</reference>
<dbReference type="STRING" id="604088.SAMN04488060_0042"/>
<sequence>MWRDEEPPEPRYDGPFCQISRDGVFYVVAIEPRLAGAGEPQSYSCKSAAWGQMLAWAQQFRLPVRDLTNPKVGPRA</sequence>
<organism evidence="1 2">
    <name type="scientific">Qipengyuania nanhaisediminis</name>
    <dbReference type="NCBI Taxonomy" id="604088"/>
    <lineage>
        <taxon>Bacteria</taxon>
        <taxon>Pseudomonadati</taxon>
        <taxon>Pseudomonadota</taxon>
        <taxon>Alphaproteobacteria</taxon>
        <taxon>Sphingomonadales</taxon>
        <taxon>Erythrobacteraceae</taxon>
        <taxon>Qipengyuania</taxon>
    </lineage>
</organism>
<keyword evidence="2" id="KW-1185">Reference proteome</keyword>
<dbReference type="AlphaFoldDB" id="A0A1I5KB67"/>
<protein>
    <submittedName>
        <fullName evidence="1">Uncharacterized protein</fullName>
    </submittedName>
</protein>
<name>A0A1I5KB67_9SPHN</name>
<dbReference type="EMBL" id="FOWZ01000001">
    <property type="protein sequence ID" value="SFO81983.1"/>
    <property type="molecule type" value="Genomic_DNA"/>
</dbReference>
<proteinExistence type="predicted"/>
<evidence type="ECO:0000313" key="1">
    <source>
        <dbReference type="EMBL" id="SFO81983.1"/>
    </source>
</evidence>
<evidence type="ECO:0000313" key="2">
    <source>
        <dbReference type="Proteomes" id="UP000199331"/>
    </source>
</evidence>
<accession>A0A1I5KB67</accession>